<protein>
    <submittedName>
        <fullName evidence="6">U1 zinc finger domain-containing protein</fullName>
    </submittedName>
</protein>
<accession>A0A9P4JSQ2</accession>
<evidence type="ECO:0000313" key="7">
    <source>
        <dbReference type="Proteomes" id="UP000799536"/>
    </source>
</evidence>
<organism evidence="6 7">
    <name type="scientific">Delitschia confertaspora ATCC 74209</name>
    <dbReference type="NCBI Taxonomy" id="1513339"/>
    <lineage>
        <taxon>Eukaryota</taxon>
        <taxon>Fungi</taxon>
        <taxon>Dikarya</taxon>
        <taxon>Ascomycota</taxon>
        <taxon>Pezizomycotina</taxon>
        <taxon>Dothideomycetes</taxon>
        <taxon>Pleosporomycetidae</taxon>
        <taxon>Pleosporales</taxon>
        <taxon>Delitschiaceae</taxon>
        <taxon>Delitschia</taxon>
    </lineage>
</organism>
<dbReference type="OrthoDB" id="191651at2759"/>
<keyword evidence="7" id="KW-1185">Reference proteome</keyword>
<dbReference type="SUPFAM" id="SSF57667">
    <property type="entry name" value="beta-beta-alpha zinc fingers"/>
    <property type="match status" value="1"/>
</dbReference>
<evidence type="ECO:0000256" key="4">
    <source>
        <dbReference type="SAM" id="MobiDB-lite"/>
    </source>
</evidence>
<dbReference type="GO" id="GO:0008270">
    <property type="term" value="F:zinc ion binding"/>
    <property type="evidence" value="ECO:0007669"/>
    <property type="project" value="UniProtKB-KW"/>
</dbReference>
<dbReference type="SMART" id="SM00451">
    <property type="entry name" value="ZnF_U1"/>
    <property type="match status" value="1"/>
</dbReference>
<feature type="region of interest" description="Disordered" evidence="4">
    <location>
        <begin position="208"/>
        <end position="286"/>
    </location>
</feature>
<feature type="region of interest" description="Disordered" evidence="4">
    <location>
        <begin position="29"/>
        <end position="93"/>
    </location>
</feature>
<evidence type="ECO:0000256" key="3">
    <source>
        <dbReference type="ARBA" id="ARBA00022833"/>
    </source>
</evidence>
<keyword evidence="1" id="KW-0479">Metal-binding</keyword>
<keyword evidence="3" id="KW-0862">Zinc</keyword>
<dbReference type="InterPro" id="IPR040023">
    <property type="entry name" value="WBP4"/>
</dbReference>
<dbReference type="Gene3D" id="3.30.160.60">
    <property type="entry name" value="Classic Zinc Finger"/>
    <property type="match status" value="1"/>
</dbReference>
<name>A0A9P4JSQ2_9PLEO</name>
<dbReference type="GO" id="GO:0003723">
    <property type="term" value="F:RNA binding"/>
    <property type="evidence" value="ECO:0007669"/>
    <property type="project" value="TreeGrafter"/>
</dbReference>
<proteinExistence type="predicted"/>
<feature type="compositionally biased region" description="Low complexity" evidence="4">
    <location>
        <begin position="74"/>
        <end position="87"/>
    </location>
</feature>
<evidence type="ECO:0000259" key="5">
    <source>
        <dbReference type="SMART" id="SM00451"/>
    </source>
</evidence>
<gene>
    <name evidence="6" type="ORF">GQ43DRAFT_409159</name>
</gene>
<feature type="compositionally biased region" description="Basic and acidic residues" evidence="4">
    <location>
        <begin position="254"/>
        <end position="268"/>
    </location>
</feature>
<dbReference type="AlphaFoldDB" id="A0A9P4JSQ2"/>
<dbReference type="EMBL" id="ML993872">
    <property type="protein sequence ID" value="KAF2204617.1"/>
    <property type="molecule type" value="Genomic_DNA"/>
</dbReference>
<sequence length="286" mass="31815">MAEYWKSTPKYWCKFCEVYVKDTKLERAQHEATGRHQGNIQRSLRGLHKKQEQEEREKQKAKDEIARLNGLVPGSGSASIAGPAGQSVGKKPTFTKYVPKQATAEDRKRQLAELAALGVAVPDDFRKEVAMVGDWEVVSQKVVEEGDSKPLNIGVRKRKIDEDEAEALAASEAITRNKGWGQTFKRFPGSNGGDDDLNVLFKVKKPAVKEESDVKEESQDANENAPKIKEEPEIKEPALKDVPTAEEVTNTAAKTEEADVDVPIKEEETTPPVPAVVFKKRKKPVR</sequence>
<dbReference type="InterPro" id="IPR003604">
    <property type="entry name" value="Matrin/U1-like-C_Znf_C2H2"/>
</dbReference>
<reference evidence="6" key="1">
    <citation type="journal article" date="2020" name="Stud. Mycol.">
        <title>101 Dothideomycetes genomes: a test case for predicting lifestyles and emergence of pathogens.</title>
        <authorList>
            <person name="Haridas S."/>
            <person name="Albert R."/>
            <person name="Binder M."/>
            <person name="Bloem J."/>
            <person name="Labutti K."/>
            <person name="Salamov A."/>
            <person name="Andreopoulos B."/>
            <person name="Baker S."/>
            <person name="Barry K."/>
            <person name="Bills G."/>
            <person name="Bluhm B."/>
            <person name="Cannon C."/>
            <person name="Castanera R."/>
            <person name="Culley D."/>
            <person name="Daum C."/>
            <person name="Ezra D."/>
            <person name="Gonzalez J."/>
            <person name="Henrissat B."/>
            <person name="Kuo A."/>
            <person name="Liang C."/>
            <person name="Lipzen A."/>
            <person name="Lutzoni F."/>
            <person name="Magnuson J."/>
            <person name="Mondo S."/>
            <person name="Nolan M."/>
            <person name="Ohm R."/>
            <person name="Pangilinan J."/>
            <person name="Park H.-J."/>
            <person name="Ramirez L."/>
            <person name="Alfaro M."/>
            <person name="Sun H."/>
            <person name="Tritt A."/>
            <person name="Yoshinaga Y."/>
            <person name="Zwiers L.-H."/>
            <person name="Turgeon B."/>
            <person name="Goodwin S."/>
            <person name="Spatafora J."/>
            <person name="Crous P."/>
            <person name="Grigoriev I."/>
        </authorList>
    </citation>
    <scope>NUCLEOTIDE SEQUENCE</scope>
    <source>
        <strain evidence="6">ATCC 74209</strain>
    </source>
</reference>
<feature type="domain" description="U1-type" evidence="5">
    <location>
        <begin position="8"/>
        <end position="43"/>
    </location>
</feature>
<comment type="caution">
    <text evidence="6">The sequence shown here is derived from an EMBL/GenBank/DDBJ whole genome shotgun (WGS) entry which is preliminary data.</text>
</comment>
<feature type="compositionally biased region" description="Basic and acidic residues" evidence="4">
    <location>
        <begin position="49"/>
        <end position="66"/>
    </location>
</feature>
<dbReference type="Pfam" id="PF06220">
    <property type="entry name" value="zf-U1"/>
    <property type="match status" value="1"/>
</dbReference>
<evidence type="ECO:0000256" key="1">
    <source>
        <dbReference type="ARBA" id="ARBA00022723"/>
    </source>
</evidence>
<evidence type="ECO:0000313" key="6">
    <source>
        <dbReference type="EMBL" id="KAF2204617.1"/>
    </source>
</evidence>
<dbReference type="InterPro" id="IPR036236">
    <property type="entry name" value="Znf_C2H2_sf"/>
</dbReference>
<dbReference type="InterPro" id="IPR013085">
    <property type="entry name" value="U1-CZ_Znf_C2H2"/>
</dbReference>
<keyword evidence="2" id="KW-0863">Zinc-finger</keyword>
<evidence type="ECO:0000256" key="2">
    <source>
        <dbReference type="ARBA" id="ARBA00022771"/>
    </source>
</evidence>
<dbReference type="Proteomes" id="UP000799536">
    <property type="component" value="Unassembled WGS sequence"/>
</dbReference>
<dbReference type="GO" id="GO:0071011">
    <property type="term" value="C:precatalytic spliceosome"/>
    <property type="evidence" value="ECO:0007669"/>
    <property type="project" value="TreeGrafter"/>
</dbReference>
<dbReference type="GO" id="GO:0000398">
    <property type="term" value="P:mRNA splicing, via spliceosome"/>
    <property type="evidence" value="ECO:0007669"/>
    <property type="project" value="InterPro"/>
</dbReference>
<dbReference type="PANTHER" id="PTHR13173">
    <property type="entry name" value="WW DOMAIN BINDING PROTEIN 4"/>
    <property type="match status" value="1"/>
</dbReference>
<feature type="compositionally biased region" description="Basic and acidic residues" evidence="4">
    <location>
        <begin position="226"/>
        <end position="239"/>
    </location>
</feature>
<feature type="compositionally biased region" description="Basic and acidic residues" evidence="4">
    <location>
        <begin position="208"/>
        <end position="218"/>
    </location>
</feature>
<dbReference type="PANTHER" id="PTHR13173:SF10">
    <property type="entry name" value="WW DOMAIN-BINDING PROTEIN 4"/>
    <property type="match status" value="1"/>
</dbReference>